<dbReference type="SUPFAM" id="SSF64268">
    <property type="entry name" value="PX domain"/>
    <property type="match status" value="1"/>
</dbReference>
<dbReference type="InterPro" id="IPR036871">
    <property type="entry name" value="PX_dom_sf"/>
</dbReference>
<dbReference type="GO" id="GO:0016192">
    <property type="term" value="P:vesicle-mediated transport"/>
    <property type="evidence" value="ECO:0007669"/>
    <property type="project" value="InterPro"/>
</dbReference>
<dbReference type="GO" id="GO:0005085">
    <property type="term" value="F:guanyl-nucleotide exchange factor activity"/>
    <property type="evidence" value="ECO:0007669"/>
    <property type="project" value="InterPro"/>
</dbReference>
<feature type="domain" description="VPS9" evidence="2">
    <location>
        <begin position="478"/>
        <end position="656"/>
    </location>
</feature>
<dbReference type="EMBL" id="DAKRPA010000083">
    <property type="protein sequence ID" value="DAZ99412.1"/>
    <property type="molecule type" value="Genomic_DNA"/>
</dbReference>
<dbReference type="CDD" id="cd06093">
    <property type="entry name" value="PX_domain"/>
    <property type="match status" value="1"/>
</dbReference>
<dbReference type="PROSITE" id="PS51205">
    <property type="entry name" value="VPS9"/>
    <property type="match status" value="1"/>
</dbReference>
<feature type="region of interest" description="Disordered" evidence="1">
    <location>
        <begin position="1"/>
        <end position="66"/>
    </location>
</feature>
<dbReference type="GO" id="GO:0005829">
    <property type="term" value="C:cytosol"/>
    <property type="evidence" value="ECO:0007669"/>
    <property type="project" value="TreeGrafter"/>
</dbReference>
<comment type="caution">
    <text evidence="3">The sequence shown here is derived from an EMBL/GenBank/DDBJ whole genome shotgun (WGS) entry which is preliminary data.</text>
</comment>
<dbReference type="Pfam" id="PF00787">
    <property type="entry name" value="PX"/>
    <property type="match status" value="1"/>
</dbReference>
<dbReference type="Gene3D" id="1.20.1050.80">
    <property type="entry name" value="VPS9 domain"/>
    <property type="match status" value="1"/>
</dbReference>
<keyword evidence="4" id="KW-1185">Reference proteome</keyword>
<dbReference type="SUPFAM" id="SSF109993">
    <property type="entry name" value="VPS9 domain"/>
    <property type="match status" value="1"/>
</dbReference>
<dbReference type="GO" id="GO:0031267">
    <property type="term" value="F:small GTPase binding"/>
    <property type="evidence" value="ECO:0007669"/>
    <property type="project" value="TreeGrafter"/>
</dbReference>
<dbReference type="InterPro" id="IPR037191">
    <property type="entry name" value="VPS9_dom_sf"/>
</dbReference>
<protein>
    <recommendedName>
        <fullName evidence="2">VPS9 domain-containing protein</fullName>
    </recommendedName>
</protein>
<proteinExistence type="predicted"/>
<reference evidence="3" key="2">
    <citation type="journal article" date="2023" name="Microbiol Resour">
        <title>Decontamination and Annotation of the Draft Genome Sequence of the Oomycete Lagenidium giganteum ARSEF 373.</title>
        <authorList>
            <person name="Morgan W.R."/>
            <person name="Tartar A."/>
        </authorList>
    </citation>
    <scope>NUCLEOTIDE SEQUENCE</scope>
    <source>
        <strain evidence="3">ARSEF 373</strain>
    </source>
</reference>
<evidence type="ECO:0000313" key="3">
    <source>
        <dbReference type="EMBL" id="DAZ99412.1"/>
    </source>
</evidence>
<dbReference type="InterPro" id="IPR001683">
    <property type="entry name" value="PX_dom"/>
</dbReference>
<dbReference type="Gene3D" id="3.30.1520.10">
    <property type="entry name" value="Phox-like domain"/>
    <property type="match status" value="1"/>
</dbReference>
<reference evidence="3" key="1">
    <citation type="submission" date="2022-11" db="EMBL/GenBank/DDBJ databases">
        <authorList>
            <person name="Morgan W.R."/>
            <person name="Tartar A."/>
        </authorList>
    </citation>
    <scope>NUCLEOTIDE SEQUENCE</scope>
    <source>
        <strain evidence="3">ARSEF 373</strain>
    </source>
</reference>
<evidence type="ECO:0000256" key="1">
    <source>
        <dbReference type="SAM" id="MobiDB-lite"/>
    </source>
</evidence>
<dbReference type="Proteomes" id="UP001146120">
    <property type="component" value="Unassembled WGS sequence"/>
</dbReference>
<dbReference type="InterPro" id="IPR003123">
    <property type="entry name" value="VPS9"/>
</dbReference>
<dbReference type="AlphaFoldDB" id="A0AAV2YWG4"/>
<feature type="compositionally biased region" description="Acidic residues" evidence="1">
    <location>
        <begin position="27"/>
        <end position="36"/>
    </location>
</feature>
<dbReference type="GO" id="GO:0030139">
    <property type="term" value="C:endocytic vesicle"/>
    <property type="evidence" value="ECO:0007669"/>
    <property type="project" value="TreeGrafter"/>
</dbReference>
<dbReference type="PANTHER" id="PTHR23101">
    <property type="entry name" value="RAB GDP/GTP EXCHANGE FACTOR"/>
    <property type="match status" value="1"/>
</dbReference>
<accession>A0AAV2YWG4</accession>
<dbReference type="Pfam" id="PF02204">
    <property type="entry name" value="VPS9"/>
    <property type="match status" value="1"/>
</dbReference>
<name>A0AAV2YWG4_9STRA</name>
<dbReference type="PANTHER" id="PTHR23101:SF25">
    <property type="entry name" value="GTPASE-ACTIVATING PROTEIN AND VPS9 DOMAIN-CONTAINING PROTEIN 1"/>
    <property type="match status" value="1"/>
</dbReference>
<evidence type="ECO:0000313" key="4">
    <source>
        <dbReference type="Proteomes" id="UP001146120"/>
    </source>
</evidence>
<organism evidence="3 4">
    <name type="scientific">Lagenidium giganteum</name>
    <dbReference type="NCBI Taxonomy" id="4803"/>
    <lineage>
        <taxon>Eukaryota</taxon>
        <taxon>Sar</taxon>
        <taxon>Stramenopiles</taxon>
        <taxon>Oomycota</taxon>
        <taxon>Peronosporomycetes</taxon>
        <taxon>Pythiales</taxon>
        <taxon>Pythiaceae</taxon>
    </lineage>
</organism>
<dbReference type="GO" id="GO:0035091">
    <property type="term" value="F:phosphatidylinositol binding"/>
    <property type="evidence" value="ECO:0007669"/>
    <property type="project" value="InterPro"/>
</dbReference>
<sequence length="656" mass="75261">MTRLPCYWGDDEVPAAPDSTATSHKDEEDEEDEEEEAKPMYPENMTAADDHSERSSSIAEDDGTMYGKEFASDDEEELAETSVPPPPVFKDAAHQRIVSDSMNQKFIPPELRQPRPSIIDTSNIDVIRRSKLNLTEAENRIRHREPHLVFELLSKASQMYRHGVISSQELDALRALIVAKIQPSKMLIDMTMNMDGMISDHEWHMLILRAKAFIYPVVTQRSSDADEYLIRVVDVETGVIWFTRKRFKELYKLYRKLCRLSKRVDYCDFPPRRNPGRNSQVTIAHDRAPVLETFLRTAAALVTPAPLTFLNGCALKQLQQFLDIPHDTILERNRTQPVSRMLRAYVYHTINDPTSPEGKACTKFLGKMRQANVETCGDILEELGNILDGVQEYMLEHRFAEMRALLQRMVKYLSTMDAKQAANAGRKSSFVNLMSGDILTSNDKQQQLISDAIRHELEDKIWVPLMHDVKLWLKNKVVHKERQFRERIFQLKGKPQSYFGVPMDKISLSSWRTVIDSMKDLDEAFLPMDKMRKLVSTAHQIHTLYKSERHIFRSSNHDGQQSMVVNALTDAVPDSPQRGSVKSNADDQEDVLSGDDFLPIFIYIIVHCDLDAPIMTQVLLNRLCDPEKRRSESGYYLATFEAALHHILSFENFGDA</sequence>
<gene>
    <name evidence="3" type="ORF">N0F65_004045</name>
</gene>
<evidence type="ECO:0000259" key="2">
    <source>
        <dbReference type="PROSITE" id="PS51205"/>
    </source>
</evidence>
<dbReference type="InterPro" id="IPR045046">
    <property type="entry name" value="Vps9-like"/>
</dbReference>